<dbReference type="GO" id="GO:0005829">
    <property type="term" value="C:cytosol"/>
    <property type="evidence" value="ECO:0007669"/>
    <property type="project" value="TreeGrafter"/>
</dbReference>
<dbReference type="Gene3D" id="3.40.30.10">
    <property type="entry name" value="Glutaredoxin"/>
    <property type="match status" value="1"/>
</dbReference>
<evidence type="ECO:0000256" key="5">
    <source>
        <dbReference type="ARBA" id="ARBA00023284"/>
    </source>
</evidence>
<dbReference type="FunFam" id="3.40.30.10:FF:000155">
    <property type="entry name" value="Thioredoxin"/>
    <property type="match status" value="1"/>
</dbReference>
<evidence type="ECO:0000313" key="9">
    <source>
        <dbReference type="Proteomes" id="UP000306985"/>
    </source>
</evidence>
<comment type="caution">
    <text evidence="8">The sequence shown here is derived from an EMBL/GenBank/DDBJ whole genome shotgun (WGS) entry which is preliminary data.</text>
</comment>
<evidence type="ECO:0000256" key="6">
    <source>
        <dbReference type="NCBIfam" id="TIGR01068"/>
    </source>
</evidence>
<dbReference type="OrthoDB" id="9790390at2"/>
<keyword evidence="5" id="KW-0676">Redox-active center</keyword>
<dbReference type="PANTHER" id="PTHR45663:SF40">
    <property type="entry name" value="THIOREDOXIN 2"/>
    <property type="match status" value="1"/>
</dbReference>
<feature type="domain" description="Thioredoxin" evidence="7">
    <location>
        <begin position="1"/>
        <end position="105"/>
    </location>
</feature>
<keyword evidence="9" id="KW-1185">Reference proteome</keyword>
<evidence type="ECO:0000256" key="2">
    <source>
        <dbReference type="ARBA" id="ARBA00022448"/>
    </source>
</evidence>
<dbReference type="Proteomes" id="UP000306985">
    <property type="component" value="Unassembled WGS sequence"/>
</dbReference>
<dbReference type="Pfam" id="PF00085">
    <property type="entry name" value="Thioredoxin"/>
    <property type="match status" value="1"/>
</dbReference>
<dbReference type="InterPro" id="IPR036249">
    <property type="entry name" value="Thioredoxin-like_sf"/>
</dbReference>
<name>A0A4U6QEZ1_9ACTN</name>
<sequence length="126" mass="13442">MATVDLTQQSFESTVTGEGIVLVDFWAAWCGPCRQFAPVFEAASDKHPDITFGKIDTEAEQALAAAANIRSIPTLMAFRDGIMVFSQPGALPASSLEQLITAVEDLDMDDVRAKVAAQQNGAPQQA</sequence>
<dbReference type="EMBL" id="SZZH01000003">
    <property type="protein sequence ID" value="TKV58814.1"/>
    <property type="molecule type" value="Genomic_DNA"/>
</dbReference>
<evidence type="ECO:0000259" key="7">
    <source>
        <dbReference type="PROSITE" id="PS51352"/>
    </source>
</evidence>
<dbReference type="RefSeq" id="WP_137450474.1">
    <property type="nucleotide sequence ID" value="NZ_SZZH01000003.1"/>
</dbReference>
<dbReference type="SUPFAM" id="SSF52833">
    <property type="entry name" value="Thioredoxin-like"/>
    <property type="match status" value="1"/>
</dbReference>
<dbReference type="CDD" id="cd02947">
    <property type="entry name" value="TRX_family"/>
    <property type="match status" value="1"/>
</dbReference>
<dbReference type="AlphaFoldDB" id="A0A4U6QEZ1"/>
<keyword evidence="2" id="KW-0813">Transport</keyword>
<gene>
    <name evidence="8" type="primary">trxA</name>
    <name evidence="8" type="ORF">FDO65_15020</name>
</gene>
<dbReference type="GO" id="GO:0015035">
    <property type="term" value="F:protein-disulfide reductase activity"/>
    <property type="evidence" value="ECO:0007669"/>
    <property type="project" value="UniProtKB-UniRule"/>
</dbReference>
<accession>A0A4U6QEZ1</accession>
<proteinExistence type="inferred from homology"/>
<dbReference type="InterPro" id="IPR005746">
    <property type="entry name" value="Thioredoxin"/>
</dbReference>
<evidence type="ECO:0000256" key="4">
    <source>
        <dbReference type="ARBA" id="ARBA00023157"/>
    </source>
</evidence>
<keyword evidence="4" id="KW-1015">Disulfide bond</keyword>
<dbReference type="PROSITE" id="PS00194">
    <property type="entry name" value="THIOREDOXIN_1"/>
    <property type="match status" value="1"/>
</dbReference>
<protein>
    <recommendedName>
        <fullName evidence="6">Thioredoxin</fullName>
    </recommendedName>
</protein>
<evidence type="ECO:0000256" key="1">
    <source>
        <dbReference type="ARBA" id="ARBA00008987"/>
    </source>
</evidence>
<dbReference type="PANTHER" id="PTHR45663">
    <property type="entry name" value="GEO12009P1"/>
    <property type="match status" value="1"/>
</dbReference>
<reference evidence="8 9" key="1">
    <citation type="submission" date="2019-05" db="EMBL/GenBank/DDBJ databases">
        <title>Nakamurella sp. N5BH11, whole genome shotgun sequence.</title>
        <authorList>
            <person name="Tuo L."/>
        </authorList>
    </citation>
    <scope>NUCLEOTIDE SEQUENCE [LARGE SCALE GENOMIC DNA]</scope>
    <source>
        <strain evidence="8 9">N5BH11</strain>
    </source>
</reference>
<dbReference type="InterPro" id="IPR013766">
    <property type="entry name" value="Thioredoxin_domain"/>
</dbReference>
<dbReference type="PROSITE" id="PS51352">
    <property type="entry name" value="THIOREDOXIN_2"/>
    <property type="match status" value="1"/>
</dbReference>
<keyword evidence="3" id="KW-0249">Electron transport</keyword>
<dbReference type="InterPro" id="IPR017937">
    <property type="entry name" value="Thioredoxin_CS"/>
</dbReference>
<dbReference type="NCBIfam" id="TIGR01068">
    <property type="entry name" value="thioredoxin"/>
    <property type="match status" value="1"/>
</dbReference>
<evidence type="ECO:0000256" key="3">
    <source>
        <dbReference type="ARBA" id="ARBA00022982"/>
    </source>
</evidence>
<dbReference type="PRINTS" id="PR00421">
    <property type="entry name" value="THIOREDOXIN"/>
</dbReference>
<evidence type="ECO:0000313" key="8">
    <source>
        <dbReference type="EMBL" id="TKV58814.1"/>
    </source>
</evidence>
<organism evidence="8 9">
    <name type="scientific">Nakamurella flava</name>
    <dbReference type="NCBI Taxonomy" id="2576308"/>
    <lineage>
        <taxon>Bacteria</taxon>
        <taxon>Bacillati</taxon>
        <taxon>Actinomycetota</taxon>
        <taxon>Actinomycetes</taxon>
        <taxon>Nakamurellales</taxon>
        <taxon>Nakamurellaceae</taxon>
        <taxon>Nakamurella</taxon>
    </lineage>
</organism>
<comment type="similarity">
    <text evidence="1">Belongs to the thioredoxin family.</text>
</comment>